<dbReference type="InterPro" id="IPR000536">
    <property type="entry name" value="Nucl_hrmn_rcpt_lig-bd"/>
</dbReference>
<keyword evidence="16 28" id="KW-0805">Transcription regulation</keyword>
<keyword evidence="22 28" id="KW-0675">Receptor</keyword>
<keyword evidence="6" id="KW-0678">Repressor</keyword>
<dbReference type="KEGG" id="char:105912865"/>
<evidence type="ECO:0000256" key="6">
    <source>
        <dbReference type="ARBA" id="ARBA00022491"/>
    </source>
</evidence>
<feature type="domain" description="NR LBD" evidence="31">
    <location>
        <begin position="395"/>
        <end position="628"/>
    </location>
</feature>
<proteinExistence type="inferred from homology"/>
<keyword evidence="23 28" id="KW-0539">Nucleus</keyword>
<keyword evidence="18" id="KW-0090">Biological rhythms</keyword>
<feature type="region of interest" description="Disordered" evidence="29">
    <location>
        <begin position="237"/>
        <end position="300"/>
    </location>
</feature>
<evidence type="ECO:0000256" key="9">
    <source>
        <dbReference type="ARBA" id="ARBA00022723"/>
    </source>
</evidence>
<dbReference type="PRINTS" id="PR00047">
    <property type="entry name" value="STROIDFINGER"/>
</dbReference>
<feature type="compositionally biased region" description="Polar residues" evidence="29">
    <location>
        <begin position="400"/>
        <end position="420"/>
    </location>
</feature>
<dbReference type="GO" id="GO:0043197">
    <property type="term" value="C:dendritic spine"/>
    <property type="evidence" value="ECO:0007669"/>
    <property type="project" value="UniProtKB-SubCell"/>
</dbReference>
<evidence type="ECO:0000256" key="14">
    <source>
        <dbReference type="ARBA" id="ARBA00022990"/>
    </source>
</evidence>
<gene>
    <name evidence="33" type="primary">nr1d1</name>
</gene>
<keyword evidence="13" id="KW-0832">Ubl conjugation</keyword>
<dbReference type="GO" id="GO:0006914">
    <property type="term" value="P:autophagy"/>
    <property type="evidence" value="ECO:0007669"/>
    <property type="project" value="Ensembl"/>
</dbReference>
<dbReference type="GO" id="GO:0000785">
    <property type="term" value="C:chromatin"/>
    <property type="evidence" value="ECO:0007669"/>
    <property type="project" value="Ensembl"/>
</dbReference>
<feature type="compositionally biased region" description="Low complexity" evidence="29">
    <location>
        <begin position="239"/>
        <end position="261"/>
    </location>
</feature>
<comment type="similarity">
    <text evidence="4">Belongs to the nuclear hormone receptor family. NR1 subfamily.</text>
</comment>
<dbReference type="InterPro" id="IPR001728">
    <property type="entry name" value="ThyrH_rcpt"/>
</dbReference>
<evidence type="ECO:0000313" key="33">
    <source>
        <dbReference type="RefSeq" id="XP_012697324.2"/>
    </source>
</evidence>
<keyword evidence="11" id="KW-0221">Differentiation</keyword>
<evidence type="ECO:0000259" key="31">
    <source>
        <dbReference type="PROSITE" id="PS51843"/>
    </source>
</evidence>
<dbReference type="InterPro" id="IPR001723">
    <property type="entry name" value="Nuclear_hrmn_rcpt"/>
</dbReference>
<dbReference type="AlphaFoldDB" id="A0A6P3WFJ9"/>
<evidence type="ECO:0000256" key="20">
    <source>
        <dbReference type="ARBA" id="ARBA00023159"/>
    </source>
</evidence>
<evidence type="ECO:0000256" key="12">
    <source>
        <dbReference type="ARBA" id="ARBA00022833"/>
    </source>
</evidence>
<dbReference type="GO" id="GO:0032922">
    <property type="term" value="P:circadian regulation of gene expression"/>
    <property type="evidence" value="ECO:0007669"/>
    <property type="project" value="Ensembl"/>
</dbReference>
<dbReference type="PRINTS" id="PR00398">
    <property type="entry name" value="STRDHORMONER"/>
</dbReference>
<evidence type="ECO:0000256" key="26">
    <source>
        <dbReference type="ARBA" id="ARBA00042197"/>
    </source>
</evidence>
<keyword evidence="7" id="KW-0597">Phosphoprotein</keyword>
<dbReference type="InterPro" id="IPR035500">
    <property type="entry name" value="NHR-like_dom_sf"/>
</dbReference>
<dbReference type="GO" id="GO:0004879">
    <property type="term" value="F:nuclear receptor activity"/>
    <property type="evidence" value="ECO:0007669"/>
    <property type="project" value="InterPro"/>
</dbReference>
<dbReference type="PROSITE" id="PS00031">
    <property type="entry name" value="NUCLEAR_REC_DBD_1"/>
    <property type="match status" value="1"/>
</dbReference>
<dbReference type="GO" id="GO:0045944">
    <property type="term" value="P:positive regulation of transcription by RNA polymerase II"/>
    <property type="evidence" value="ECO:0007669"/>
    <property type="project" value="TreeGrafter"/>
</dbReference>
<dbReference type="GO" id="GO:0030154">
    <property type="term" value="P:cell differentiation"/>
    <property type="evidence" value="ECO:0007669"/>
    <property type="project" value="UniProtKB-KW"/>
</dbReference>
<dbReference type="CDD" id="cd07166">
    <property type="entry name" value="NR_DBD_REV_ERB"/>
    <property type="match status" value="1"/>
</dbReference>
<dbReference type="GO" id="GO:0005634">
    <property type="term" value="C:nucleus"/>
    <property type="evidence" value="ECO:0007669"/>
    <property type="project" value="UniProtKB-SubCell"/>
</dbReference>
<feature type="region of interest" description="Disordered" evidence="29">
    <location>
        <begin position="396"/>
        <end position="420"/>
    </location>
</feature>
<dbReference type="GO" id="GO:0008270">
    <property type="term" value="F:zinc ion binding"/>
    <property type="evidence" value="ECO:0007669"/>
    <property type="project" value="UniProtKB-KW"/>
</dbReference>
<reference evidence="33" key="1">
    <citation type="submission" date="2025-08" db="UniProtKB">
        <authorList>
            <consortium name="RefSeq"/>
        </authorList>
    </citation>
    <scope>IDENTIFICATION</scope>
</reference>
<name>A0A6P3WFJ9_CLUHA</name>
<evidence type="ECO:0000256" key="15">
    <source>
        <dbReference type="ARBA" id="ARBA00023004"/>
    </source>
</evidence>
<dbReference type="RefSeq" id="XP_012697324.2">
    <property type="nucleotide sequence ID" value="XM_012841870.3"/>
</dbReference>
<evidence type="ECO:0000256" key="2">
    <source>
        <dbReference type="ARBA" id="ARBA00004496"/>
    </source>
</evidence>
<dbReference type="GO" id="GO:0001227">
    <property type="term" value="F:DNA-binding transcription repressor activity, RNA polymerase II-specific"/>
    <property type="evidence" value="ECO:0007669"/>
    <property type="project" value="Ensembl"/>
</dbReference>
<dbReference type="Pfam" id="PF00105">
    <property type="entry name" value="zf-C4"/>
    <property type="match status" value="1"/>
</dbReference>
<dbReference type="PROSITE" id="PS51843">
    <property type="entry name" value="NR_LBD"/>
    <property type="match status" value="1"/>
</dbReference>
<evidence type="ECO:0000259" key="30">
    <source>
        <dbReference type="PROSITE" id="PS51030"/>
    </source>
</evidence>
<dbReference type="PROSITE" id="PS51030">
    <property type="entry name" value="NUCLEAR_REC_DBD_2"/>
    <property type="match status" value="1"/>
</dbReference>
<keyword evidence="9 28" id="KW-0479">Metal-binding</keyword>
<evidence type="ECO:0000256" key="11">
    <source>
        <dbReference type="ARBA" id="ARBA00022782"/>
    </source>
</evidence>
<dbReference type="InterPro" id="IPR013088">
    <property type="entry name" value="Znf_NHR/GATA"/>
</dbReference>
<dbReference type="GeneID" id="105912865"/>
<keyword evidence="15" id="KW-0408">Iron</keyword>
<dbReference type="Pfam" id="PF00104">
    <property type="entry name" value="Hormone_recep"/>
    <property type="match status" value="1"/>
</dbReference>
<evidence type="ECO:0000256" key="13">
    <source>
        <dbReference type="ARBA" id="ARBA00022843"/>
    </source>
</evidence>
<dbReference type="PRINTS" id="PR00546">
    <property type="entry name" value="THYROIDHORMR"/>
</dbReference>
<evidence type="ECO:0000256" key="23">
    <source>
        <dbReference type="ARBA" id="ARBA00023242"/>
    </source>
</evidence>
<feature type="compositionally biased region" description="Polar residues" evidence="29">
    <location>
        <begin position="64"/>
        <end position="74"/>
    </location>
</feature>
<dbReference type="Gene3D" id="1.10.565.10">
    <property type="entry name" value="Retinoid X Receptor"/>
    <property type="match status" value="1"/>
</dbReference>
<evidence type="ECO:0000313" key="32">
    <source>
        <dbReference type="Proteomes" id="UP000515152"/>
    </source>
</evidence>
<dbReference type="GO" id="GO:0005737">
    <property type="term" value="C:cytoplasm"/>
    <property type="evidence" value="ECO:0007669"/>
    <property type="project" value="UniProtKB-SubCell"/>
</dbReference>
<comment type="subcellular location">
    <subcellularLocation>
        <location evidence="1">Cell projection</location>
        <location evidence="1">Dendrite</location>
    </subcellularLocation>
    <subcellularLocation>
        <location evidence="3">Cell projection</location>
        <location evidence="3">Dendritic spine</location>
    </subcellularLocation>
    <subcellularLocation>
        <location evidence="2">Cytoplasm</location>
    </subcellularLocation>
    <subcellularLocation>
        <location evidence="28">Nucleus</location>
    </subcellularLocation>
</comment>
<dbReference type="PANTHER" id="PTHR24082:SF113">
    <property type="entry name" value="NUCLEAR RECEPTOR SUBFAMILY 1 GROUP D MEMBER 1"/>
    <property type="match status" value="1"/>
</dbReference>
<evidence type="ECO:0000256" key="24">
    <source>
        <dbReference type="ARBA" id="ARBA00023273"/>
    </source>
</evidence>
<dbReference type="InterPro" id="IPR050234">
    <property type="entry name" value="Nuclear_hormone_rcpt_NR1"/>
</dbReference>
<feature type="compositionally biased region" description="Low complexity" evidence="29">
    <location>
        <begin position="75"/>
        <end position="98"/>
    </location>
</feature>
<keyword evidence="17" id="KW-0770">Synapse</keyword>
<evidence type="ECO:0000256" key="4">
    <source>
        <dbReference type="ARBA" id="ARBA00008092"/>
    </source>
</evidence>
<keyword evidence="32" id="KW-1185">Reference proteome</keyword>
<dbReference type="PANTHER" id="PTHR24082">
    <property type="entry name" value="NUCLEAR HORMONE RECEPTOR"/>
    <property type="match status" value="1"/>
</dbReference>
<keyword evidence="21 28" id="KW-0804">Transcription</keyword>
<organism evidence="32 33">
    <name type="scientific">Clupea harengus</name>
    <name type="common">Atlantic herring</name>
    <dbReference type="NCBI Taxonomy" id="7950"/>
    <lineage>
        <taxon>Eukaryota</taxon>
        <taxon>Metazoa</taxon>
        <taxon>Chordata</taxon>
        <taxon>Craniata</taxon>
        <taxon>Vertebrata</taxon>
        <taxon>Euteleostomi</taxon>
        <taxon>Actinopterygii</taxon>
        <taxon>Neopterygii</taxon>
        <taxon>Teleostei</taxon>
        <taxon>Clupei</taxon>
        <taxon>Clupeiformes</taxon>
        <taxon>Clupeoidei</taxon>
        <taxon>Clupeidae</taxon>
        <taxon>Clupea</taxon>
    </lineage>
</organism>
<dbReference type="SUPFAM" id="SSF48508">
    <property type="entry name" value="Nuclear receptor ligand-binding domain"/>
    <property type="match status" value="1"/>
</dbReference>
<evidence type="ECO:0000256" key="27">
    <source>
        <dbReference type="ARBA" id="ARBA00043097"/>
    </source>
</evidence>
<keyword evidence="12 28" id="KW-0862">Zinc</keyword>
<dbReference type="SMART" id="SM00430">
    <property type="entry name" value="HOLI"/>
    <property type="match status" value="1"/>
</dbReference>
<keyword evidence="14" id="KW-0007">Acetylation</keyword>
<keyword evidence="20" id="KW-0010">Activator</keyword>
<evidence type="ECO:0000256" key="16">
    <source>
        <dbReference type="ARBA" id="ARBA00023015"/>
    </source>
</evidence>
<keyword evidence="8" id="KW-0349">Heme</keyword>
<evidence type="ECO:0000256" key="1">
    <source>
        <dbReference type="ARBA" id="ARBA00004279"/>
    </source>
</evidence>
<keyword evidence="5" id="KW-0963">Cytoplasm</keyword>
<dbReference type="InterPro" id="IPR001628">
    <property type="entry name" value="Znf_hrmn_rcpt"/>
</dbReference>
<accession>A0A6P3WFJ9</accession>
<evidence type="ECO:0000256" key="17">
    <source>
        <dbReference type="ARBA" id="ARBA00023018"/>
    </source>
</evidence>
<dbReference type="GO" id="GO:0000978">
    <property type="term" value="F:RNA polymerase II cis-regulatory region sequence-specific DNA binding"/>
    <property type="evidence" value="ECO:0007669"/>
    <property type="project" value="TreeGrafter"/>
</dbReference>
<evidence type="ECO:0000256" key="5">
    <source>
        <dbReference type="ARBA" id="ARBA00022490"/>
    </source>
</evidence>
<feature type="compositionally biased region" description="Low complexity" evidence="29">
    <location>
        <begin position="36"/>
        <end position="55"/>
    </location>
</feature>
<evidence type="ECO:0000256" key="3">
    <source>
        <dbReference type="ARBA" id="ARBA00004552"/>
    </source>
</evidence>
<dbReference type="GO" id="GO:1904059">
    <property type="term" value="P:regulation of locomotor rhythm"/>
    <property type="evidence" value="ECO:0007669"/>
    <property type="project" value="Ensembl"/>
</dbReference>
<evidence type="ECO:0000256" key="18">
    <source>
        <dbReference type="ARBA" id="ARBA00023108"/>
    </source>
</evidence>
<evidence type="ECO:0000256" key="8">
    <source>
        <dbReference type="ARBA" id="ARBA00022617"/>
    </source>
</evidence>
<evidence type="ECO:0000256" key="29">
    <source>
        <dbReference type="SAM" id="MobiDB-lite"/>
    </source>
</evidence>
<evidence type="ECO:0000256" key="28">
    <source>
        <dbReference type="RuleBase" id="RU004334"/>
    </source>
</evidence>
<keyword evidence="10 28" id="KW-0863">Zinc-finger</keyword>
<dbReference type="Gene3D" id="3.30.50.10">
    <property type="entry name" value="Erythroid Transcription Factor GATA-1, subunit A"/>
    <property type="match status" value="1"/>
</dbReference>
<dbReference type="GO" id="GO:0009755">
    <property type="term" value="P:hormone-mediated signaling pathway"/>
    <property type="evidence" value="ECO:0007669"/>
    <property type="project" value="TreeGrafter"/>
</dbReference>
<dbReference type="Proteomes" id="UP000515152">
    <property type="component" value="Chromosome 1"/>
</dbReference>
<evidence type="ECO:0000256" key="7">
    <source>
        <dbReference type="ARBA" id="ARBA00022553"/>
    </source>
</evidence>
<dbReference type="SUPFAM" id="SSF57716">
    <property type="entry name" value="Glucocorticoid receptor-like (DNA-binding domain)"/>
    <property type="match status" value="1"/>
</dbReference>
<dbReference type="CTD" id="9572"/>
<feature type="region of interest" description="Disordered" evidence="29">
    <location>
        <begin position="34"/>
        <end position="114"/>
    </location>
</feature>
<evidence type="ECO:0000256" key="10">
    <source>
        <dbReference type="ARBA" id="ARBA00022771"/>
    </source>
</evidence>
<evidence type="ECO:0000256" key="22">
    <source>
        <dbReference type="ARBA" id="ARBA00023170"/>
    </source>
</evidence>
<keyword evidence="24" id="KW-0966">Cell projection</keyword>
<dbReference type="FunFam" id="3.30.50.10:FF:000013">
    <property type="entry name" value="Nuclear receptor subfamily 1 group D member 2"/>
    <property type="match status" value="1"/>
</dbReference>
<protein>
    <recommendedName>
        <fullName evidence="25">Nuclear receptor subfamily 1 group D member 1</fullName>
    </recommendedName>
    <alternativeName>
        <fullName evidence="27">Rev-erbA-alpha</fullName>
    </alternativeName>
    <alternativeName>
        <fullName evidence="26">V-erbA-related protein 1</fullName>
    </alternativeName>
</protein>
<sequence>MTLLELTMTTAMDTNNNTGGVISYIGSCGGSPNRTSPVSMYSENSNSSLQSLSQPCFGFPPSPNGSHDSSRMYTSSSSSSSSSSGSGEEGSSSSSAGSPRRREDLTRVRSSPSKSVASLTKLNGMVLLCKVCGDVASGFHYGVHACEGCKGFFRRSIQQNIQYKKCLKNETCTIMRINRNRCQQCRFKKCLSVGMSRDAVRFGRIPKREKQRMLAEMQSAMNNMVNNQLQSEFQLASITSTTSTPSSSSSSSSSSSCSPCPGLTVAAKQQPPAATLPSPSTQSPPMTHDALPPKCPSPGVDGTISAIARAHRETFVYGHDKLGPQNASELDNWGGNRCKASYHLNGHNTIYNHDNNTARQQNGYEALPDNSCYLPTASSAADQQQHLALPHLNNSHRVHNSNLMGSHQGPQLTSAPQGQNCPWKNRKSILLACPMNMHPQTQANKSAQEIWEDFSLSFTPAVREVVEFAKHIPGFSSLSQHDQVTLLKAGTFEVLMVRFASLFNFKEQTVTFISGTTYSLDALRSMGMGDLLGGMFDFSEKLNALELSPEELGLFTAVVLVSADRSGIENVNSVEMLQESLIRALRTLVSGSAPGDASRFTKLLLKLPDLRTLNNMHSEKLLSFRVEA</sequence>
<dbReference type="SMART" id="SM00399">
    <property type="entry name" value="ZnF_C4"/>
    <property type="match status" value="1"/>
</dbReference>
<keyword evidence="19 28" id="KW-0238">DNA-binding</keyword>
<evidence type="ECO:0000256" key="25">
    <source>
        <dbReference type="ARBA" id="ARBA00039258"/>
    </source>
</evidence>
<dbReference type="OrthoDB" id="7634782at2759"/>
<feature type="domain" description="Nuclear receptor" evidence="30">
    <location>
        <begin position="126"/>
        <end position="202"/>
    </location>
</feature>
<evidence type="ECO:0000256" key="19">
    <source>
        <dbReference type="ARBA" id="ARBA00023125"/>
    </source>
</evidence>
<evidence type="ECO:0000256" key="21">
    <source>
        <dbReference type="ARBA" id="ARBA00023163"/>
    </source>
</evidence>